<dbReference type="AlphaFoldDB" id="A0A437M6E1"/>
<accession>A0A437M6E1</accession>
<dbReference type="Proteomes" id="UP000282971">
    <property type="component" value="Unassembled WGS sequence"/>
</dbReference>
<gene>
    <name evidence="1" type="ORF">EOD43_04965</name>
</gene>
<evidence type="ECO:0000313" key="1">
    <source>
        <dbReference type="EMBL" id="RVT93242.1"/>
    </source>
</evidence>
<comment type="caution">
    <text evidence="1">The sequence shown here is derived from an EMBL/GenBank/DDBJ whole genome shotgun (WGS) entry which is preliminary data.</text>
</comment>
<reference evidence="1 2" key="1">
    <citation type="submission" date="2019-01" db="EMBL/GenBank/DDBJ databases">
        <authorList>
            <person name="Chen W.-M."/>
        </authorList>
    </citation>
    <scope>NUCLEOTIDE SEQUENCE [LARGE SCALE GENOMIC DNA]</scope>
    <source>
        <strain evidence="1 2">CCP-7</strain>
    </source>
</reference>
<keyword evidence="2" id="KW-1185">Reference proteome</keyword>
<dbReference type="EMBL" id="SACN01000001">
    <property type="protein sequence ID" value="RVT93242.1"/>
    <property type="molecule type" value="Genomic_DNA"/>
</dbReference>
<sequence>MSVVVPLLNRPMGNALPRQMTDPIIAWAMVKEDIEELWIVGSDRDYHSMEDIPLGLVVLLSGWDSNDERGRDRVAQRWVEVAVRWRRQVAALTEFPIGLRTIFPGDYQGLADVRQSGRRLFLAI</sequence>
<dbReference type="RefSeq" id="WP_164857104.1">
    <property type="nucleotide sequence ID" value="NZ_SACN01000001.1"/>
</dbReference>
<evidence type="ECO:0000313" key="2">
    <source>
        <dbReference type="Proteomes" id="UP000282971"/>
    </source>
</evidence>
<name>A0A437M6E1_9SPHN</name>
<proteinExistence type="predicted"/>
<organism evidence="1 2">
    <name type="scientific">Sphingomonas crocodyli</name>
    <dbReference type="NCBI Taxonomy" id="1979270"/>
    <lineage>
        <taxon>Bacteria</taxon>
        <taxon>Pseudomonadati</taxon>
        <taxon>Pseudomonadota</taxon>
        <taxon>Alphaproteobacteria</taxon>
        <taxon>Sphingomonadales</taxon>
        <taxon>Sphingomonadaceae</taxon>
        <taxon>Sphingomonas</taxon>
    </lineage>
</organism>
<protein>
    <submittedName>
        <fullName evidence="1">Uncharacterized protein</fullName>
    </submittedName>
</protein>